<organism evidence="1">
    <name type="scientific">Candidatus Kentrum sp. TUN</name>
    <dbReference type="NCBI Taxonomy" id="2126343"/>
    <lineage>
        <taxon>Bacteria</taxon>
        <taxon>Pseudomonadati</taxon>
        <taxon>Pseudomonadota</taxon>
        <taxon>Gammaproteobacteria</taxon>
        <taxon>Candidatus Kentrum</taxon>
    </lineage>
</organism>
<gene>
    <name evidence="1" type="ORF">BECKTUN1418D_GA0071000_11257</name>
</gene>
<protein>
    <submittedName>
        <fullName evidence="1">Uncharacterized protein</fullName>
    </submittedName>
</protein>
<sequence length="103" mass="11355">MRPRLLLGAGVDLSFDLLGPNPRFHGIHIQEDVVAVMGEFPSDETGEGFPDGVPAIADEYGFWHVGIRLASKNILALHVKTDRITVLLFVDFLFFVHVLVGTL</sequence>
<name>A0A451A3B1_9GAMM</name>
<reference evidence="1" key="1">
    <citation type="submission" date="2019-02" db="EMBL/GenBank/DDBJ databases">
        <authorList>
            <person name="Gruber-Vodicka R. H."/>
            <person name="Seah K. B. B."/>
        </authorList>
    </citation>
    <scope>NUCLEOTIDE SEQUENCE</scope>
    <source>
        <strain evidence="1">BECK_BY1</strain>
    </source>
</reference>
<dbReference type="AlphaFoldDB" id="A0A451A3B1"/>
<dbReference type="EMBL" id="CAADFX010000125">
    <property type="protein sequence ID" value="VFK60514.1"/>
    <property type="molecule type" value="Genomic_DNA"/>
</dbReference>
<proteinExistence type="predicted"/>
<evidence type="ECO:0000313" key="1">
    <source>
        <dbReference type="EMBL" id="VFK60514.1"/>
    </source>
</evidence>
<accession>A0A451A3B1</accession>